<protein>
    <submittedName>
        <fullName evidence="1">Uncharacterized protein</fullName>
    </submittedName>
</protein>
<sequence length="52" mass="5790">MSRRAASAAPRSAPSNRRCWTRSAFRAEAAEVFDGELVVAADLDRVVMPKRR</sequence>
<accession>A0ABW1P0R5</accession>
<evidence type="ECO:0000313" key="1">
    <source>
        <dbReference type="EMBL" id="MFC6088212.1"/>
    </source>
</evidence>
<dbReference type="EMBL" id="JBHSQO010000002">
    <property type="protein sequence ID" value="MFC6088212.1"/>
    <property type="molecule type" value="Genomic_DNA"/>
</dbReference>
<keyword evidence="2" id="KW-1185">Reference proteome</keyword>
<gene>
    <name evidence="1" type="ORF">ACFP3R_02920</name>
</gene>
<proteinExistence type="predicted"/>
<reference evidence="2" key="1">
    <citation type="journal article" date="2019" name="Int. J. Syst. Evol. Microbiol.">
        <title>The Global Catalogue of Microorganisms (GCM) 10K type strain sequencing project: providing services to taxonomists for standard genome sequencing and annotation.</title>
        <authorList>
            <consortium name="The Broad Institute Genomics Platform"/>
            <consortium name="The Broad Institute Genome Sequencing Center for Infectious Disease"/>
            <person name="Wu L."/>
            <person name="Ma J."/>
        </authorList>
    </citation>
    <scope>NUCLEOTIDE SEQUENCE [LARGE SCALE GENOMIC DNA]</scope>
    <source>
        <strain evidence="2">CGMCC 4.7246</strain>
    </source>
</reference>
<dbReference type="RefSeq" id="WP_380632856.1">
    <property type="nucleotide sequence ID" value="NZ_JBHSQO010000002.1"/>
</dbReference>
<comment type="caution">
    <text evidence="1">The sequence shown here is derived from an EMBL/GenBank/DDBJ whole genome shotgun (WGS) entry which is preliminary data.</text>
</comment>
<evidence type="ECO:0000313" key="2">
    <source>
        <dbReference type="Proteomes" id="UP001596220"/>
    </source>
</evidence>
<name>A0ABW1P0R5_9PSEU</name>
<dbReference type="Proteomes" id="UP001596220">
    <property type="component" value="Unassembled WGS sequence"/>
</dbReference>
<organism evidence="1 2">
    <name type="scientific">Saccharothrix lopnurensis</name>
    <dbReference type="NCBI Taxonomy" id="1670621"/>
    <lineage>
        <taxon>Bacteria</taxon>
        <taxon>Bacillati</taxon>
        <taxon>Actinomycetota</taxon>
        <taxon>Actinomycetes</taxon>
        <taxon>Pseudonocardiales</taxon>
        <taxon>Pseudonocardiaceae</taxon>
        <taxon>Saccharothrix</taxon>
    </lineage>
</organism>